<keyword evidence="5" id="KW-0418">Kinase</keyword>
<evidence type="ECO:0000313" key="9">
    <source>
        <dbReference type="Proteomes" id="UP000093962"/>
    </source>
</evidence>
<dbReference type="AlphaFoldDB" id="A0A1A0MX62"/>
<dbReference type="PANTHER" id="PTHR43304:SF1">
    <property type="entry name" value="PAC DOMAIN-CONTAINING PROTEIN"/>
    <property type="match status" value="1"/>
</dbReference>
<comment type="catalytic activity">
    <reaction evidence="1">
        <text>ATP + protein L-histidine = ADP + protein N-phospho-L-histidine.</text>
        <dbReference type="EC" id="2.7.13.3"/>
    </reaction>
</comment>
<dbReference type="InterPro" id="IPR052162">
    <property type="entry name" value="Sensor_kinase/Photoreceptor"/>
</dbReference>
<evidence type="ECO:0000256" key="5">
    <source>
        <dbReference type="ARBA" id="ARBA00022777"/>
    </source>
</evidence>
<dbReference type="CDD" id="cd00130">
    <property type="entry name" value="PAS"/>
    <property type="match status" value="1"/>
</dbReference>
<dbReference type="InterPro" id="IPR000014">
    <property type="entry name" value="PAS"/>
</dbReference>
<dbReference type="InterPro" id="IPR013655">
    <property type="entry name" value="PAS_fold_3"/>
</dbReference>
<evidence type="ECO:0000313" key="8">
    <source>
        <dbReference type="EMBL" id="OBA89982.1"/>
    </source>
</evidence>
<feature type="domain" description="ANTAR" evidence="7">
    <location>
        <begin position="104"/>
        <end position="165"/>
    </location>
</feature>
<evidence type="ECO:0000259" key="7">
    <source>
        <dbReference type="PROSITE" id="PS50921"/>
    </source>
</evidence>
<dbReference type="Gene3D" id="1.10.10.10">
    <property type="entry name" value="Winged helix-like DNA-binding domain superfamily/Winged helix DNA-binding domain"/>
    <property type="match status" value="1"/>
</dbReference>
<keyword evidence="3" id="KW-0597">Phosphoprotein</keyword>
<dbReference type="SUPFAM" id="SSF55785">
    <property type="entry name" value="PYP-like sensor domain (PAS domain)"/>
    <property type="match status" value="1"/>
</dbReference>
<accession>A0A1A0MX62</accession>
<dbReference type="GO" id="GO:0003723">
    <property type="term" value="F:RNA binding"/>
    <property type="evidence" value="ECO:0007669"/>
    <property type="project" value="InterPro"/>
</dbReference>
<dbReference type="Proteomes" id="UP000093962">
    <property type="component" value="Unassembled WGS sequence"/>
</dbReference>
<evidence type="ECO:0000256" key="1">
    <source>
        <dbReference type="ARBA" id="ARBA00000085"/>
    </source>
</evidence>
<evidence type="ECO:0000256" key="4">
    <source>
        <dbReference type="ARBA" id="ARBA00022679"/>
    </source>
</evidence>
<protein>
    <recommendedName>
        <fullName evidence="2">histidine kinase</fullName>
        <ecNumber evidence="2">2.7.13.3</ecNumber>
    </recommendedName>
</protein>
<feature type="domain" description="PAS" evidence="6">
    <location>
        <begin position="15"/>
        <end position="60"/>
    </location>
</feature>
<name>A0A1A0MX62_MYCMU</name>
<keyword evidence="4" id="KW-0808">Transferase</keyword>
<evidence type="ECO:0000256" key="3">
    <source>
        <dbReference type="ARBA" id="ARBA00022553"/>
    </source>
</evidence>
<dbReference type="SMART" id="SM01012">
    <property type="entry name" value="ANTAR"/>
    <property type="match status" value="1"/>
</dbReference>
<dbReference type="PROSITE" id="PS50921">
    <property type="entry name" value="ANTAR"/>
    <property type="match status" value="1"/>
</dbReference>
<sequence>MGRFQYFLADQRWVWSDEVARMHGYEPGQVEPTTELLLSHKHPDDRAEVAEILQRVTEGGLFSSLHRIIDAAGNTRWMVVVSDHLIDSTGHAVGTQGYYIDVSAGLQADLTKAMAKVVESRETIDQAKGVLMVAYGVSADQAFGILTWRSQAAQRKLKDVAADFVNGLMHEGLSADSVSTIDRLLLSDNATED</sequence>
<dbReference type="EMBL" id="LZSF01000064">
    <property type="protein sequence ID" value="OBA89982.1"/>
    <property type="molecule type" value="Genomic_DNA"/>
</dbReference>
<dbReference type="InterPro" id="IPR036388">
    <property type="entry name" value="WH-like_DNA-bd_sf"/>
</dbReference>
<dbReference type="EC" id="2.7.13.3" evidence="2"/>
<comment type="caution">
    <text evidence="8">The sequence shown here is derived from an EMBL/GenBank/DDBJ whole genome shotgun (WGS) entry which is preliminary data.</text>
</comment>
<dbReference type="Pfam" id="PF08447">
    <property type="entry name" value="PAS_3"/>
    <property type="match status" value="1"/>
</dbReference>
<dbReference type="NCBIfam" id="TIGR00229">
    <property type="entry name" value="sensory_box"/>
    <property type="match status" value="1"/>
</dbReference>
<reference evidence="8 9" key="1">
    <citation type="submission" date="2016-06" db="EMBL/GenBank/DDBJ databases">
        <authorList>
            <person name="Kjaerup R.B."/>
            <person name="Dalgaard T.S."/>
            <person name="Juul-Madsen H.R."/>
        </authorList>
    </citation>
    <scope>NUCLEOTIDE SEQUENCE [LARGE SCALE GENOMIC DNA]</scope>
    <source>
        <strain evidence="8 9">1199456.5</strain>
    </source>
</reference>
<organism evidence="8 9">
    <name type="scientific">Mycolicibacterium mucogenicum</name>
    <name type="common">Mycobacterium mucogenicum</name>
    <dbReference type="NCBI Taxonomy" id="56689"/>
    <lineage>
        <taxon>Bacteria</taxon>
        <taxon>Bacillati</taxon>
        <taxon>Actinomycetota</taxon>
        <taxon>Actinomycetes</taxon>
        <taxon>Mycobacteriales</taxon>
        <taxon>Mycobacteriaceae</taxon>
        <taxon>Mycolicibacterium</taxon>
    </lineage>
</organism>
<evidence type="ECO:0000259" key="6">
    <source>
        <dbReference type="PROSITE" id="PS50112"/>
    </source>
</evidence>
<proteinExistence type="predicted"/>
<dbReference type="PANTHER" id="PTHR43304">
    <property type="entry name" value="PHYTOCHROME-LIKE PROTEIN CPH1"/>
    <property type="match status" value="1"/>
</dbReference>
<dbReference type="InterPro" id="IPR035965">
    <property type="entry name" value="PAS-like_dom_sf"/>
</dbReference>
<gene>
    <name evidence="8" type="ORF">A5642_13705</name>
</gene>
<dbReference type="PROSITE" id="PS50112">
    <property type="entry name" value="PAS"/>
    <property type="match status" value="1"/>
</dbReference>
<dbReference type="OrthoDB" id="3787288at2"/>
<evidence type="ECO:0000256" key="2">
    <source>
        <dbReference type="ARBA" id="ARBA00012438"/>
    </source>
</evidence>
<dbReference type="RefSeq" id="WP_060999978.1">
    <property type="nucleotide sequence ID" value="NZ_LSKA01000064.1"/>
</dbReference>
<dbReference type="GO" id="GO:0004673">
    <property type="term" value="F:protein histidine kinase activity"/>
    <property type="evidence" value="ECO:0007669"/>
    <property type="project" value="UniProtKB-EC"/>
</dbReference>
<dbReference type="InterPro" id="IPR005561">
    <property type="entry name" value="ANTAR"/>
</dbReference>
<dbReference type="Pfam" id="PF03861">
    <property type="entry name" value="ANTAR"/>
    <property type="match status" value="1"/>
</dbReference>
<dbReference type="Gene3D" id="3.30.450.20">
    <property type="entry name" value="PAS domain"/>
    <property type="match status" value="1"/>
</dbReference>